<proteinExistence type="predicted"/>
<dbReference type="Proteomes" id="UP001186974">
    <property type="component" value="Unassembled WGS sequence"/>
</dbReference>
<gene>
    <name evidence="1" type="ORF">LTS18_008459</name>
</gene>
<accession>A0ACC3DAS5</accession>
<name>A0ACC3DAS5_9PEZI</name>
<comment type="caution">
    <text evidence="1">The sequence shown here is derived from an EMBL/GenBank/DDBJ whole genome shotgun (WGS) entry which is preliminary data.</text>
</comment>
<sequence>MVRTETQYQRSKFGKVVRFLRNELSHQIEAKQKYNSLPTSSVGNSTGDRSFCISGKPFPQSASSARCTIASLVGSSGTADLEDSSTKTLARLPGWSGLSSSSWLLVSLQLSAPTPDSCPLFCVRSLLHGRKKKAAAAAPKNKTTPPKTPPAIAPTFLGSDAVADDNDDDVADGVEPNVPEALAERLEADGGSEESAFGDVHPSIL</sequence>
<dbReference type="EMBL" id="JAWDJW010006554">
    <property type="protein sequence ID" value="KAK3064298.1"/>
    <property type="molecule type" value="Genomic_DNA"/>
</dbReference>
<reference evidence="1" key="1">
    <citation type="submission" date="2024-09" db="EMBL/GenBank/DDBJ databases">
        <title>Black Yeasts Isolated from many extreme environments.</title>
        <authorList>
            <person name="Coleine C."/>
            <person name="Stajich J.E."/>
            <person name="Selbmann L."/>
        </authorList>
    </citation>
    <scope>NUCLEOTIDE SEQUENCE</scope>
    <source>
        <strain evidence="1">CCFEE 5737</strain>
    </source>
</reference>
<organism evidence="1 2">
    <name type="scientific">Coniosporium uncinatum</name>
    <dbReference type="NCBI Taxonomy" id="93489"/>
    <lineage>
        <taxon>Eukaryota</taxon>
        <taxon>Fungi</taxon>
        <taxon>Dikarya</taxon>
        <taxon>Ascomycota</taxon>
        <taxon>Pezizomycotina</taxon>
        <taxon>Dothideomycetes</taxon>
        <taxon>Dothideomycetes incertae sedis</taxon>
        <taxon>Coniosporium</taxon>
    </lineage>
</organism>
<protein>
    <submittedName>
        <fullName evidence="1">Uncharacterized protein</fullName>
    </submittedName>
</protein>
<keyword evidence="2" id="KW-1185">Reference proteome</keyword>
<evidence type="ECO:0000313" key="2">
    <source>
        <dbReference type="Proteomes" id="UP001186974"/>
    </source>
</evidence>
<evidence type="ECO:0000313" key="1">
    <source>
        <dbReference type="EMBL" id="KAK3064298.1"/>
    </source>
</evidence>